<keyword evidence="6" id="KW-1185">Reference proteome</keyword>
<dbReference type="Proteomes" id="UP001164929">
    <property type="component" value="Chromosome 2"/>
</dbReference>
<feature type="region of interest" description="Disordered" evidence="4">
    <location>
        <begin position="57"/>
        <end position="106"/>
    </location>
</feature>
<dbReference type="GO" id="GO:0005634">
    <property type="term" value="C:nucleus"/>
    <property type="evidence" value="ECO:0007669"/>
    <property type="project" value="UniProtKB-SubCell"/>
</dbReference>
<name>A0AAD6WF22_9ROSI</name>
<reference evidence="5" key="1">
    <citation type="journal article" date="2023" name="Mol. Ecol. Resour.">
        <title>Chromosome-level genome assembly of a triploid poplar Populus alba 'Berolinensis'.</title>
        <authorList>
            <person name="Chen S."/>
            <person name="Yu Y."/>
            <person name="Wang X."/>
            <person name="Wang S."/>
            <person name="Zhang T."/>
            <person name="Zhou Y."/>
            <person name="He R."/>
            <person name="Meng N."/>
            <person name="Wang Y."/>
            <person name="Liu W."/>
            <person name="Liu Z."/>
            <person name="Liu J."/>
            <person name="Guo Q."/>
            <person name="Huang H."/>
            <person name="Sederoff R.R."/>
            <person name="Wang G."/>
            <person name="Qu G."/>
            <person name="Chen S."/>
        </authorList>
    </citation>
    <scope>NUCLEOTIDE SEQUENCE</scope>
    <source>
        <strain evidence="5">SC-2020</strain>
    </source>
</reference>
<feature type="compositionally biased region" description="Pro residues" evidence="4">
    <location>
        <begin position="70"/>
        <end position="79"/>
    </location>
</feature>
<evidence type="ECO:0000256" key="4">
    <source>
        <dbReference type="SAM" id="MobiDB-lite"/>
    </source>
</evidence>
<protein>
    <submittedName>
        <fullName evidence="5">Uncharacterized protein</fullName>
    </submittedName>
</protein>
<dbReference type="InterPro" id="IPR031425">
    <property type="entry name" value="NPR1/NH1-interacting"/>
</dbReference>
<comment type="similarity">
    <text evidence="2">Belongs to the NPR1-interactor family.</text>
</comment>
<comment type="caution">
    <text evidence="5">The sequence shown here is derived from an EMBL/GenBank/DDBJ whole genome shotgun (WGS) entry which is preliminary data.</text>
</comment>
<feature type="region of interest" description="Disordered" evidence="4">
    <location>
        <begin position="1"/>
        <end position="21"/>
    </location>
</feature>
<dbReference type="AlphaFoldDB" id="A0AAD6WF22"/>
<sequence length="106" mass="12254">MKRKHGMEGEGGEGNMVVDEEEEKINTFYTLGKGKAEEKEMKSTWTPSFTWEDFAEEDHHEQFRGNFEMLPPPPPPPPSYKNIDEGQQPTTDQKRQDQDLDLNLSL</sequence>
<evidence type="ECO:0000313" key="5">
    <source>
        <dbReference type="EMBL" id="KAJ7008109.1"/>
    </source>
</evidence>
<accession>A0AAD6WF22</accession>
<keyword evidence="3" id="KW-0539">Nucleus</keyword>
<dbReference type="Pfam" id="PF15699">
    <property type="entry name" value="NPR1_interact"/>
    <property type="match status" value="1"/>
</dbReference>
<proteinExistence type="inferred from homology"/>
<organism evidence="5 6">
    <name type="scientific">Populus alba x Populus x berolinensis</name>
    <dbReference type="NCBI Taxonomy" id="444605"/>
    <lineage>
        <taxon>Eukaryota</taxon>
        <taxon>Viridiplantae</taxon>
        <taxon>Streptophyta</taxon>
        <taxon>Embryophyta</taxon>
        <taxon>Tracheophyta</taxon>
        <taxon>Spermatophyta</taxon>
        <taxon>Magnoliopsida</taxon>
        <taxon>eudicotyledons</taxon>
        <taxon>Gunneridae</taxon>
        <taxon>Pentapetalae</taxon>
        <taxon>rosids</taxon>
        <taxon>fabids</taxon>
        <taxon>Malpighiales</taxon>
        <taxon>Salicaceae</taxon>
        <taxon>Saliceae</taxon>
        <taxon>Populus</taxon>
    </lineage>
</organism>
<comment type="subcellular location">
    <subcellularLocation>
        <location evidence="1">Nucleus</location>
    </subcellularLocation>
</comment>
<evidence type="ECO:0000256" key="1">
    <source>
        <dbReference type="ARBA" id="ARBA00004123"/>
    </source>
</evidence>
<dbReference type="GO" id="GO:0010112">
    <property type="term" value="P:regulation of systemic acquired resistance"/>
    <property type="evidence" value="ECO:0007669"/>
    <property type="project" value="InterPro"/>
</dbReference>
<evidence type="ECO:0000256" key="3">
    <source>
        <dbReference type="ARBA" id="ARBA00023242"/>
    </source>
</evidence>
<gene>
    <name evidence="5" type="ORF">NC653_006964</name>
</gene>
<dbReference type="EMBL" id="JAQIZT010000002">
    <property type="protein sequence ID" value="KAJ7008109.1"/>
    <property type="molecule type" value="Genomic_DNA"/>
</dbReference>
<evidence type="ECO:0000256" key="2">
    <source>
        <dbReference type="ARBA" id="ARBA00009937"/>
    </source>
</evidence>
<evidence type="ECO:0000313" key="6">
    <source>
        <dbReference type="Proteomes" id="UP001164929"/>
    </source>
</evidence>